<evidence type="ECO:0000313" key="3">
    <source>
        <dbReference type="Proteomes" id="UP000474957"/>
    </source>
</evidence>
<dbReference type="CDD" id="cd02042">
    <property type="entry name" value="ParAB_family"/>
    <property type="match status" value="1"/>
</dbReference>
<dbReference type="Proteomes" id="UP000474957">
    <property type="component" value="Unassembled WGS sequence"/>
</dbReference>
<dbReference type="PANTHER" id="PTHR13696:SF98">
    <property type="entry name" value="PLASMID PARTITION PROTEIN A"/>
    <property type="match status" value="1"/>
</dbReference>
<dbReference type="InterPro" id="IPR027417">
    <property type="entry name" value="P-loop_NTPase"/>
</dbReference>
<protein>
    <submittedName>
        <fullName evidence="2">Plasmid partitioning protein RepA</fullName>
    </submittedName>
</protein>
<dbReference type="InterPro" id="IPR009061">
    <property type="entry name" value="DNA-bd_dom_put_sf"/>
</dbReference>
<accession>A0A6L5Z4E1</accession>
<organism evidence="2 3">
    <name type="scientific">Halovulum marinum</name>
    <dbReference type="NCBI Taxonomy" id="2662447"/>
    <lineage>
        <taxon>Bacteria</taxon>
        <taxon>Pseudomonadati</taxon>
        <taxon>Pseudomonadota</taxon>
        <taxon>Alphaproteobacteria</taxon>
        <taxon>Rhodobacterales</taxon>
        <taxon>Paracoccaceae</taxon>
        <taxon>Halovulum</taxon>
    </lineage>
</organism>
<dbReference type="InterPro" id="IPR050678">
    <property type="entry name" value="DNA_Partitioning_ATPase"/>
</dbReference>
<evidence type="ECO:0000313" key="2">
    <source>
        <dbReference type="EMBL" id="MSU90874.1"/>
    </source>
</evidence>
<feature type="domain" description="AAA" evidence="1">
    <location>
        <begin position="117"/>
        <end position="306"/>
    </location>
</feature>
<dbReference type="Gene3D" id="3.40.50.300">
    <property type="entry name" value="P-loop containing nucleotide triphosphate hydrolases"/>
    <property type="match status" value="1"/>
</dbReference>
<dbReference type="Pfam" id="PF13614">
    <property type="entry name" value="AAA_31"/>
    <property type="match status" value="1"/>
</dbReference>
<dbReference type="NCBIfam" id="TIGR03453">
    <property type="entry name" value="partition_RepA"/>
    <property type="match status" value="1"/>
</dbReference>
<dbReference type="Gene3D" id="1.10.1660.10">
    <property type="match status" value="1"/>
</dbReference>
<gene>
    <name evidence="2" type="primary">repA</name>
    <name evidence="2" type="ORF">GE300_14830</name>
</gene>
<dbReference type="PANTHER" id="PTHR13696">
    <property type="entry name" value="P-LOOP CONTAINING NUCLEOSIDE TRIPHOSPHATE HYDROLASE"/>
    <property type="match status" value="1"/>
</dbReference>
<dbReference type="SUPFAM" id="SSF52540">
    <property type="entry name" value="P-loop containing nucleoside triphosphate hydrolases"/>
    <property type="match status" value="1"/>
</dbReference>
<dbReference type="InterPro" id="IPR025669">
    <property type="entry name" value="AAA_dom"/>
</dbReference>
<reference evidence="2 3" key="1">
    <citation type="submission" date="2019-10" db="EMBL/GenBank/DDBJ databases">
        <title>Cognatihalovulum marinum gen. nov. sp. nov., a new member of the family Rhodobacteraceae isolated from deep seawater of the Northwest Indian Ocean.</title>
        <authorList>
            <person name="Ruan C."/>
            <person name="Wang J."/>
            <person name="Zheng X."/>
            <person name="Song L."/>
            <person name="Zhu Y."/>
            <person name="Huang Y."/>
            <person name="Lu Z."/>
            <person name="Du W."/>
            <person name="Huang L."/>
            <person name="Dai X."/>
        </authorList>
    </citation>
    <scope>NUCLEOTIDE SEQUENCE [LARGE SCALE GENOMIC DNA]</scope>
    <source>
        <strain evidence="2 3">2CG4</strain>
    </source>
</reference>
<dbReference type="InterPro" id="IPR017818">
    <property type="entry name" value="Plasmid_partition_RepA"/>
</dbReference>
<dbReference type="RefSeq" id="WP_154447576.1">
    <property type="nucleotide sequence ID" value="NZ_WIND01000013.1"/>
</dbReference>
<keyword evidence="3" id="KW-1185">Reference proteome</keyword>
<evidence type="ECO:0000259" key="1">
    <source>
        <dbReference type="Pfam" id="PF13614"/>
    </source>
</evidence>
<sequence>MNRHLPTSRSQVSVDTIHRYADALAQSLDEEMRKAYRPSERKTLRRFSPGEVCELTGLTPGNLRARHKDASFPDVETDARGFRTYSAEDINAIRDIMYRTGRDGDMYRPGRREDDEMQVISVVNFKGGSSKTTTTAHLAQRFALRGYRVLAIDLDPQGSLSTFFGFRPELDFESEDALTIYDAIAYEDKETGSRRAALREVIRKTYFTNLDMCPASLMLSEYETETANALSQNAAGRARHSIFAVRLSEALETVRDDYDLVLVDCPPQLGFTTLTALAASTGLLVTVVPGMLDIASMSQFLKLAAETMNAISKSTGRDQEWDFVKFLVTRFEPSDGPQMQMASYLRHILGKQVLINPMLKSTAISDAGMTHQTIYEVDPKQLVKSTLDRALGSMNAVADEIEGVIQDAWGREWHANSSA</sequence>
<dbReference type="AlphaFoldDB" id="A0A6L5Z4E1"/>
<proteinExistence type="predicted"/>
<name>A0A6L5Z4E1_9RHOB</name>
<dbReference type="EMBL" id="WIND01000013">
    <property type="protein sequence ID" value="MSU90874.1"/>
    <property type="molecule type" value="Genomic_DNA"/>
</dbReference>
<dbReference type="SUPFAM" id="SSF46955">
    <property type="entry name" value="Putative DNA-binding domain"/>
    <property type="match status" value="1"/>
</dbReference>
<comment type="caution">
    <text evidence="2">The sequence shown here is derived from an EMBL/GenBank/DDBJ whole genome shotgun (WGS) entry which is preliminary data.</text>
</comment>